<evidence type="ECO:0000313" key="4">
    <source>
        <dbReference type="Proteomes" id="UP000752171"/>
    </source>
</evidence>
<dbReference type="EMBL" id="JAICCE010000008">
    <property type="protein sequence ID" value="KAG9274147.1"/>
    <property type="molecule type" value="Genomic_DNA"/>
</dbReference>
<reference evidence="3 4" key="1">
    <citation type="submission" date="2021-07" db="EMBL/GenBank/DDBJ databases">
        <authorList>
            <person name="Imarazene B."/>
            <person name="Zahm M."/>
            <person name="Klopp C."/>
            <person name="Cabau C."/>
            <person name="Beille S."/>
            <person name="Jouanno E."/>
            <person name="Castinel A."/>
            <person name="Lluch J."/>
            <person name="Gil L."/>
            <person name="Kuchtly C."/>
            <person name="Lopez Roques C."/>
            <person name="Donnadieu C."/>
            <person name="Parrinello H."/>
            <person name="Journot L."/>
            <person name="Du K."/>
            <person name="Schartl M."/>
            <person name="Retaux S."/>
            <person name="Guiguen Y."/>
        </authorList>
    </citation>
    <scope>NUCLEOTIDE SEQUENCE [LARGE SCALE GENOMIC DNA]</scope>
    <source>
        <strain evidence="3">Pach_M1</strain>
        <tissue evidence="3">Testis</tissue>
    </source>
</reference>
<accession>A0A8T2LTN6</accession>
<feature type="compositionally biased region" description="Low complexity" evidence="1">
    <location>
        <begin position="722"/>
        <end position="734"/>
    </location>
</feature>
<organism evidence="3 4">
    <name type="scientific">Astyanax mexicanus</name>
    <name type="common">Blind cave fish</name>
    <name type="synonym">Astyanax fasciatus mexicanus</name>
    <dbReference type="NCBI Taxonomy" id="7994"/>
    <lineage>
        <taxon>Eukaryota</taxon>
        <taxon>Metazoa</taxon>
        <taxon>Chordata</taxon>
        <taxon>Craniata</taxon>
        <taxon>Vertebrata</taxon>
        <taxon>Euteleostomi</taxon>
        <taxon>Actinopterygii</taxon>
        <taxon>Neopterygii</taxon>
        <taxon>Teleostei</taxon>
        <taxon>Ostariophysi</taxon>
        <taxon>Characiformes</taxon>
        <taxon>Characoidei</taxon>
        <taxon>Acestrorhamphidae</taxon>
        <taxon>Acestrorhamphinae</taxon>
        <taxon>Astyanax</taxon>
    </lineage>
</organism>
<proteinExistence type="predicted"/>
<feature type="region of interest" description="Disordered" evidence="1">
    <location>
        <begin position="699"/>
        <end position="743"/>
    </location>
</feature>
<name>A0A8T2LTN6_ASTMX</name>
<dbReference type="Proteomes" id="UP000752171">
    <property type="component" value="Unassembled WGS sequence"/>
</dbReference>
<feature type="compositionally biased region" description="Polar residues" evidence="1">
    <location>
        <begin position="85"/>
        <end position="94"/>
    </location>
</feature>
<dbReference type="PANTHER" id="PTHR34589">
    <property type="entry name" value="SIMILAR TO RIKEN CDNA 2700081O15"/>
    <property type="match status" value="1"/>
</dbReference>
<protein>
    <recommendedName>
        <fullName evidence="2">SPIN-DOC-like zinc-finger domain-containing protein</fullName>
    </recommendedName>
</protein>
<gene>
    <name evidence="3" type="ORF">AMEX_G11037</name>
</gene>
<dbReference type="InterPro" id="IPR052675">
    <property type="entry name" value="ZnF_transloc-Spindlin_int"/>
</dbReference>
<feature type="region of interest" description="Disordered" evidence="1">
    <location>
        <begin position="34"/>
        <end position="94"/>
    </location>
</feature>
<dbReference type="PANTHER" id="PTHR34589:SF2">
    <property type="entry name" value="ZINC FINGER TRANSLOCATION-ASSOCIATED PROTEIN"/>
    <property type="match status" value="1"/>
</dbReference>
<sequence length="1332" mass="149230">MPKAKASKKRRYRPVSEFDEATLACKREYWRTQKREQRAKMSMGTTSPRNTNTRRCKRAVTTSPQTNKPVPDKPHSQFTPAFPQSGGSFQNNVTQKRTSACHFTPETNVRTEINQKNTCGRRNLNKVVHQLPENNADSTKFKSFTNLSHFTPEISVGTEMNQKDTWCERINLNKVVNQFPENNTNSTRCKSLIAKESNVNASMVKLSGLPPITNPAILPVPRACVKVHANITETRQIPNRPSAFNGSFSSSSQQCSVSRFTAQCNQQKRPQIKICVPPRSSSYVGCKVNMDQQHILAGRPTIPNRTTTTCAYVPECNTTQDRTTDPPMTEEEQAAKRREIWRIKKREQRAKRAEKLKKDKEKSQCFGKGQQEIGKLSCVAPTRPLLSVNTIALRRAKLPNSVKSVGLIQPDGRPAHFTVKYGSNMKQSPYNRPLPRVDTQVSIAKNFCSVPVNKTNHILRMKPVQTQNHLAILPGVSFQGPSGAIHVPNKRKIQPQRLMHTPRRQSLPQQNDSVETPEERHAKQKEYWRIKKRLQRARLAVQVKAHMRDALKQCTVRNQGCLDQPLHKTPTGVFQRDPQPNRNLLGGSSQTVGQFIEEDGTISILEIGSPATSCASACAVRSSYPTQSNSPSAFHSQKLVSVRGRGRSSLHGIGMNRMNYRGNLHQRYTGQMHTSTVNPVVRTRVAKCISNSDIPKGLTKARKTQAPTQEVKAGCRRGLRNSDSSSSSGITASSDLAPQNTVKEEPSYPLIDSVYSLAEPKDICTNSKDIKAAPSPPPDTKVAKEVSSSGCDNQATTLLVVASMQKLLEESLSSVVETCVASTSTDVFLPCKIEEEPCPQETEASVKPDPTTRPGASGCKFAGSTDPSIEVKQSSNLCHSPPQAPDFSAEDTVISCPGSLVEIPCPITAETSGLNPNLRDRAPDLSVAVGVRPGRRGTQANSVRRGRFQQACGGQQQNERSELQKKREYWRIMKRKQRAKKANETEGSRHVVQHKQLSQPVQRKWTNFQVHYPPVAKPGSHTNLNDHAVSTAAASRPTRLVLSPTESNQQSNQHSANWGKTKFSQSSQVNKWQLQTSALTSSIRPDTVTSTQMNHIQPCTPRMQNRRSFMTNLKNKRNRFKADSNQGLDAEEILRRKRMHWRIKKQEQRAKKAARERELSQHAQFNQLGPSLYNNIPEVVVSIPPERPEYHLEQCQVPTLKDEAELCFVPDDNYTEEPLTAAKWRNAYLMDYDPVNQLLVCMVCGEQQYCLSVEGATAHIEEAHPGTLSLEERERQRILQAWDEQVAMRERFFTNQLWQQSGTLQVENTTHTAEIEVTLDAEDIKQTKTRTS</sequence>
<dbReference type="InterPro" id="IPR040647">
    <property type="entry name" value="SPIN-DOC_Znf-C2H2"/>
</dbReference>
<feature type="region of interest" description="Disordered" evidence="1">
    <location>
        <begin position="497"/>
        <end position="523"/>
    </location>
</feature>
<evidence type="ECO:0000313" key="3">
    <source>
        <dbReference type="EMBL" id="KAG9274147.1"/>
    </source>
</evidence>
<feature type="domain" description="SPIN-DOC-like zinc-finger" evidence="2">
    <location>
        <begin position="1222"/>
        <end position="1284"/>
    </location>
</feature>
<dbReference type="GO" id="GO:0045892">
    <property type="term" value="P:negative regulation of DNA-templated transcription"/>
    <property type="evidence" value="ECO:0007669"/>
    <property type="project" value="TreeGrafter"/>
</dbReference>
<feature type="compositionally biased region" description="Polar residues" evidence="1">
    <location>
        <begin position="504"/>
        <end position="514"/>
    </location>
</feature>
<evidence type="ECO:0000259" key="2">
    <source>
        <dbReference type="Pfam" id="PF18658"/>
    </source>
</evidence>
<dbReference type="Pfam" id="PF18658">
    <property type="entry name" value="zf-C2H2_12"/>
    <property type="match status" value="1"/>
</dbReference>
<evidence type="ECO:0000256" key="1">
    <source>
        <dbReference type="SAM" id="MobiDB-lite"/>
    </source>
</evidence>
<comment type="caution">
    <text evidence="3">The sequence shown here is derived from an EMBL/GenBank/DDBJ whole genome shotgun (WGS) entry which is preliminary data.</text>
</comment>
<feature type="region of interest" description="Disordered" evidence="1">
    <location>
        <begin position="840"/>
        <end position="867"/>
    </location>
</feature>
<dbReference type="KEGG" id="amex:103031648"/>
<feature type="region of interest" description="Disordered" evidence="1">
    <location>
        <begin position="767"/>
        <end position="788"/>
    </location>
</feature>
<feature type="region of interest" description="Disordered" evidence="1">
    <location>
        <begin position="977"/>
        <end position="998"/>
    </location>
</feature>